<proteinExistence type="predicted"/>
<reference evidence="1" key="1">
    <citation type="journal article" date="2014" name="Front. Microbiol.">
        <title>High frequency of phylogenetically diverse reductive dehalogenase-homologous genes in deep subseafloor sedimentary metagenomes.</title>
        <authorList>
            <person name="Kawai M."/>
            <person name="Futagami T."/>
            <person name="Toyoda A."/>
            <person name="Takaki Y."/>
            <person name="Nishi S."/>
            <person name="Hori S."/>
            <person name="Arai W."/>
            <person name="Tsubouchi T."/>
            <person name="Morono Y."/>
            <person name="Uchiyama I."/>
            <person name="Ito T."/>
            <person name="Fujiyama A."/>
            <person name="Inagaki F."/>
            <person name="Takami H."/>
        </authorList>
    </citation>
    <scope>NUCLEOTIDE SEQUENCE</scope>
    <source>
        <strain evidence="1">Expedition CK06-06</strain>
    </source>
</reference>
<organism evidence="1">
    <name type="scientific">marine sediment metagenome</name>
    <dbReference type="NCBI Taxonomy" id="412755"/>
    <lineage>
        <taxon>unclassified sequences</taxon>
        <taxon>metagenomes</taxon>
        <taxon>ecological metagenomes</taxon>
    </lineage>
</organism>
<accession>X0T9R9</accession>
<name>X0T9R9_9ZZZZ</name>
<protein>
    <submittedName>
        <fullName evidence="1">Uncharacterized protein</fullName>
    </submittedName>
</protein>
<sequence>SSQSGLDIQSDDGFVFYYQNTRHMSLQLLSRGRPAVGSADCMGSTYSKHDTQNIRR</sequence>
<gene>
    <name evidence="1" type="ORF">S01H1_18889</name>
</gene>
<comment type="caution">
    <text evidence="1">The sequence shown here is derived from an EMBL/GenBank/DDBJ whole genome shotgun (WGS) entry which is preliminary data.</text>
</comment>
<evidence type="ECO:0000313" key="1">
    <source>
        <dbReference type="EMBL" id="GAF90253.1"/>
    </source>
</evidence>
<dbReference type="AlphaFoldDB" id="X0T9R9"/>
<dbReference type="EMBL" id="BARS01010145">
    <property type="protein sequence ID" value="GAF90253.1"/>
    <property type="molecule type" value="Genomic_DNA"/>
</dbReference>
<feature type="non-terminal residue" evidence="1">
    <location>
        <position position="1"/>
    </location>
</feature>